<dbReference type="EMBL" id="CP010827">
    <property type="protein sequence ID" value="AJI79864.1"/>
    <property type="molecule type" value="Genomic_DNA"/>
</dbReference>
<dbReference type="InterPro" id="IPR015797">
    <property type="entry name" value="NUDIX_hydrolase-like_dom_sf"/>
</dbReference>
<proteinExistence type="inferred from homology"/>
<protein>
    <submittedName>
        <fullName evidence="6">ADP-ribose pyrophosphatase</fullName>
        <ecNumber evidence="6">3.6.1.55</ecNumber>
    </submittedName>
</protein>
<dbReference type="SUPFAM" id="SSF55811">
    <property type="entry name" value="Nudix"/>
    <property type="match status" value="1"/>
</dbReference>
<accession>A0A0B6F3T5</accession>
<dbReference type="GO" id="GO:0035539">
    <property type="term" value="F:8-oxo-7,8-dihydrodeoxyguanosine triphosphate pyrophosphatase activity"/>
    <property type="evidence" value="ECO:0007669"/>
    <property type="project" value="UniProtKB-EC"/>
</dbReference>
<comment type="similarity">
    <text evidence="2 4">Belongs to the Nudix hydrolase family.</text>
</comment>
<keyword evidence="3 4" id="KW-0378">Hydrolase</keyword>
<evidence type="ECO:0000313" key="7">
    <source>
        <dbReference type="Proteomes" id="UP000031890"/>
    </source>
</evidence>
<dbReference type="InterPro" id="IPR000086">
    <property type="entry name" value="NUDIX_hydrolase_dom"/>
</dbReference>
<dbReference type="InterPro" id="IPR020476">
    <property type="entry name" value="Nudix_hydrolase"/>
</dbReference>
<evidence type="ECO:0000256" key="4">
    <source>
        <dbReference type="RuleBase" id="RU003476"/>
    </source>
</evidence>
<evidence type="ECO:0000256" key="3">
    <source>
        <dbReference type="ARBA" id="ARBA00022801"/>
    </source>
</evidence>
<dbReference type="KEGG" id="csx:CSING_11845"/>
<dbReference type="PROSITE" id="PS00893">
    <property type="entry name" value="NUDIX_BOX"/>
    <property type="match status" value="1"/>
</dbReference>
<dbReference type="Proteomes" id="UP000031890">
    <property type="component" value="Chromosome"/>
</dbReference>
<name>A0A0B6F3T5_9CORY</name>
<dbReference type="AlphaFoldDB" id="A0A0B6F3T5"/>
<reference evidence="6 7" key="1">
    <citation type="journal article" date="2015" name="Genome Announc.">
        <title>Complete Genome Sequence and Annotation of Corynebacterium singulare DSM 44357, Isolated from a Human Semen Specimen.</title>
        <authorList>
            <person name="Merten M."/>
            <person name="Brinkrolf K."/>
            <person name="Albersmeier A."/>
            <person name="Kutter Y."/>
            <person name="Ruckert C."/>
            <person name="Tauch A."/>
        </authorList>
    </citation>
    <scope>NUCLEOTIDE SEQUENCE [LARGE SCALE GENOMIC DNA]</scope>
    <source>
        <strain evidence="6">IBS B52218</strain>
    </source>
</reference>
<dbReference type="RefSeq" id="WP_042532446.1">
    <property type="nucleotide sequence ID" value="NZ_CP010827.1"/>
</dbReference>
<sequence>MSARVNPELSGDGWAQGPNGVPVWGKFGAAGLFLVAGDEVLLQHRATWTNNGGTWGIPGGARDKPETPEQAALRETEEETGIAVADVEVLESIVTSGPFDGGWTYTTVLARTVTGQRLETTPNEESAELRWVPFAQVDQLDLIPPFREALPGLVERCGELNR</sequence>
<gene>
    <name evidence="6" type="ORF">CSING_11845</name>
</gene>
<dbReference type="HOGENOM" id="CLU_083334_2_0_11"/>
<dbReference type="OrthoDB" id="3404294at2"/>
<dbReference type="STRING" id="161899.CSING_11845"/>
<comment type="cofactor">
    <cofactor evidence="1">
        <name>Mg(2+)</name>
        <dbReference type="ChEBI" id="CHEBI:18420"/>
    </cofactor>
</comment>
<dbReference type="PANTHER" id="PTHR43046">
    <property type="entry name" value="GDP-MANNOSE MANNOSYL HYDROLASE"/>
    <property type="match status" value="1"/>
</dbReference>
<dbReference type="PRINTS" id="PR00502">
    <property type="entry name" value="NUDIXFAMILY"/>
</dbReference>
<evidence type="ECO:0000313" key="6">
    <source>
        <dbReference type="EMBL" id="AJI79864.1"/>
    </source>
</evidence>
<dbReference type="PANTHER" id="PTHR43046:SF2">
    <property type="entry name" value="8-OXO-DGTP DIPHOSPHATASE-RELATED"/>
    <property type="match status" value="1"/>
</dbReference>
<organism evidence="6 7">
    <name type="scientific">Corynebacterium singulare</name>
    <dbReference type="NCBI Taxonomy" id="161899"/>
    <lineage>
        <taxon>Bacteria</taxon>
        <taxon>Bacillati</taxon>
        <taxon>Actinomycetota</taxon>
        <taxon>Actinomycetes</taxon>
        <taxon>Mycobacteriales</taxon>
        <taxon>Corynebacteriaceae</taxon>
        <taxon>Corynebacterium</taxon>
    </lineage>
</organism>
<evidence type="ECO:0000256" key="1">
    <source>
        <dbReference type="ARBA" id="ARBA00001946"/>
    </source>
</evidence>
<evidence type="ECO:0000256" key="2">
    <source>
        <dbReference type="ARBA" id="ARBA00005582"/>
    </source>
</evidence>
<evidence type="ECO:0000259" key="5">
    <source>
        <dbReference type="PROSITE" id="PS51462"/>
    </source>
</evidence>
<dbReference type="Gene3D" id="3.90.79.10">
    <property type="entry name" value="Nucleoside Triphosphate Pyrophosphohydrolase"/>
    <property type="match status" value="1"/>
</dbReference>
<dbReference type="PROSITE" id="PS51462">
    <property type="entry name" value="NUDIX"/>
    <property type="match status" value="1"/>
</dbReference>
<dbReference type="InterPro" id="IPR020084">
    <property type="entry name" value="NUDIX_hydrolase_CS"/>
</dbReference>
<feature type="domain" description="Nudix hydrolase" evidence="5">
    <location>
        <begin position="25"/>
        <end position="154"/>
    </location>
</feature>
<dbReference type="Pfam" id="PF00293">
    <property type="entry name" value="NUDIX"/>
    <property type="match status" value="1"/>
</dbReference>
<dbReference type="EC" id="3.6.1.55" evidence="6"/>